<name>A0ABW5D3U7_9BACT</name>
<dbReference type="InterPro" id="IPR012340">
    <property type="entry name" value="NA-bd_OB-fold"/>
</dbReference>
<protein>
    <submittedName>
        <fullName evidence="7">NfeD family protein</fullName>
    </submittedName>
</protein>
<dbReference type="InterPro" id="IPR052165">
    <property type="entry name" value="Membrane_assoc_protease"/>
</dbReference>
<dbReference type="RefSeq" id="WP_386818398.1">
    <property type="nucleotide sequence ID" value="NZ_JBHUIT010000002.1"/>
</dbReference>
<evidence type="ECO:0000256" key="1">
    <source>
        <dbReference type="ARBA" id="ARBA00004141"/>
    </source>
</evidence>
<dbReference type="Pfam" id="PF01957">
    <property type="entry name" value="NfeD"/>
    <property type="match status" value="1"/>
</dbReference>
<sequence length="156" mass="16632">MTLIIFLFALGIFLLAAEVMVPGGILGLAGGFLLFTGCVASFVKLGPIEGLIAIAGSLVAAGVIFYIQFKILPKTRLGKRFFLNREISGTSTALKDDARDLIGKTAQSVTVLSPSGYITVGGKRYEARSQSGQIPSNTELVIVEANHFQLIVRTKQ</sequence>
<dbReference type="InterPro" id="IPR002810">
    <property type="entry name" value="NfeD-like_C"/>
</dbReference>
<feature type="domain" description="NfeD-like C-terminal" evidence="6">
    <location>
        <begin position="100"/>
        <end position="153"/>
    </location>
</feature>
<gene>
    <name evidence="7" type="ORF">ACFSSA_03555</name>
</gene>
<dbReference type="Proteomes" id="UP001597375">
    <property type="component" value="Unassembled WGS sequence"/>
</dbReference>
<feature type="transmembrane region" description="Helical" evidence="5">
    <location>
        <begin position="51"/>
        <end position="69"/>
    </location>
</feature>
<evidence type="ECO:0000259" key="6">
    <source>
        <dbReference type="Pfam" id="PF01957"/>
    </source>
</evidence>
<keyword evidence="4 5" id="KW-0472">Membrane</keyword>
<evidence type="ECO:0000313" key="7">
    <source>
        <dbReference type="EMBL" id="MFD2255742.1"/>
    </source>
</evidence>
<dbReference type="PANTHER" id="PTHR33507">
    <property type="entry name" value="INNER MEMBRANE PROTEIN YBBJ"/>
    <property type="match status" value="1"/>
</dbReference>
<keyword evidence="3 5" id="KW-1133">Transmembrane helix</keyword>
<organism evidence="7 8">
    <name type="scientific">Luteolibacter algae</name>
    <dbReference type="NCBI Taxonomy" id="454151"/>
    <lineage>
        <taxon>Bacteria</taxon>
        <taxon>Pseudomonadati</taxon>
        <taxon>Verrucomicrobiota</taxon>
        <taxon>Verrucomicrobiia</taxon>
        <taxon>Verrucomicrobiales</taxon>
        <taxon>Verrucomicrobiaceae</taxon>
        <taxon>Luteolibacter</taxon>
    </lineage>
</organism>
<evidence type="ECO:0000313" key="8">
    <source>
        <dbReference type="Proteomes" id="UP001597375"/>
    </source>
</evidence>
<evidence type="ECO:0000256" key="2">
    <source>
        <dbReference type="ARBA" id="ARBA00022692"/>
    </source>
</evidence>
<comment type="subcellular location">
    <subcellularLocation>
        <location evidence="1">Membrane</location>
        <topology evidence="1">Multi-pass membrane protein</topology>
    </subcellularLocation>
</comment>
<keyword evidence="8" id="KW-1185">Reference proteome</keyword>
<comment type="caution">
    <text evidence="7">The sequence shown here is derived from an EMBL/GenBank/DDBJ whole genome shotgun (WGS) entry which is preliminary data.</text>
</comment>
<evidence type="ECO:0000256" key="4">
    <source>
        <dbReference type="ARBA" id="ARBA00023136"/>
    </source>
</evidence>
<dbReference type="EMBL" id="JBHUIT010000002">
    <property type="protein sequence ID" value="MFD2255742.1"/>
    <property type="molecule type" value="Genomic_DNA"/>
</dbReference>
<proteinExistence type="predicted"/>
<evidence type="ECO:0000256" key="3">
    <source>
        <dbReference type="ARBA" id="ARBA00022989"/>
    </source>
</evidence>
<evidence type="ECO:0000256" key="5">
    <source>
        <dbReference type="SAM" id="Phobius"/>
    </source>
</evidence>
<keyword evidence="2 5" id="KW-0812">Transmembrane</keyword>
<dbReference type="PANTHER" id="PTHR33507:SF3">
    <property type="entry name" value="INNER MEMBRANE PROTEIN YBBJ"/>
    <property type="match status" value="1"/>
</dbReference>
<dbReference type="Gene3D" id="2.40.50.140">
    <property type="entry name" value="Nucleic acid-binding proteins"/>
    <property type="match status" value="1"/>
</dbReference>
<accession>A0ABW5D3U7</accession>
<reference evidence="8" key="1">
    <citation type="journal article" date="2019" name="Int. J. Syst. Evol. Microbiol.">
        <title>The Global Catalogue of Microorganisms (GCM) 10K type strain sequencing project: providing services to taxonomists for standard genome sequencing and annotation.</title>
        <authorList>
            <consortium name="The Broad Institute Genomics Platform"/>
            <consortium name="The Broad Institute Genome Sequencing Center for Infectious Disease"/>
            <person name="Wu L."/>
            <person name="Ma J."/>
        </authorList>
    </citation>
    <scope>NUCLEOTIDE SEQUENCE [LARGE SCALE GENOMIC DNA]</scope>
    <source>
        <strain evidence="8">CGMCC 4.7106</strain>
    </source>
</reference>